<organism evidence="4 5">
    <name type="scientific">Escherichia phage 121Q</name>
    <dbReference type="NCBI Taxonomy" id="1555202"/>
    <lineage>
        <taxon>Viruses</taxon>
        <taxon>Duplodnaviria</taxon>
        <taxon>Heunggongvirae</taxon>
        <taxon>Uroviricota</taxon>
        <taxon>Caudoviricetes</taxon>
        <taxon>Asteriusvirus</taxon>
        <taxon>Asteriusvirus av121Q</taxon>
    </lineage>
</organism>
<dbReference type="InterPro" id="IPR001165">
    <property type="entry name" value="T4-type_lysozyme"/>
</dbReference>
<dbReference type="InterPro" id="IPR023347">
    <property type="entry name" value="Lysozyme_dom_sf"/>
</dbReference>
<dbReference type="OrthoDB" id="2186at10239"/>
<dbReference type="SUPFAM" id="SSF53955">
    <property type="entry name" value="Lysozyme-like"/>
    <property type="match status" value="1"/>
</dbReference>
<dbReference type="Gene3D" id="1.10.530.40">
    <property type="match status" value="1"/>
</dbReference>
<evidence type="ECO:0000313" key="4">
    <source>
        <dbReference type="EMBL" id="AIT14476.1"/>
    </source>
</evidence>
<dbReference type="GO" id="GO:0016998">
    <property type="term" value="P:cell wall macromolecule catabolic process"/>
    <property type="evidence" value="ECO:0007669"/>
    <property type="project" value="InterPro"/>
</dbReference>
<keyword evidence="3" id="KW-0326">Glycosidase</keyword>
<dbReference type="PANTHER" id="PTHR37406">
    <property type="entry name" value="T4-TYPE LYSOZYME 1-RELATED"/>
    <property type="match status" value="1"/>
</dbReference>
<dbReference type="GO" id="GO:0042742">
    <property type="term" value="P:defense response to bacterium"/>
    <property type="evidence" value="ECO:0007669"/>
    <property type="project" value="UniProtKB-KW"/>
</dbReference>
<accession>A0A097EYH3</accession>
<reference evidence="4 5" key="1">
    <citation type="submission" date="2014-09" db="EMBL/GenBank/DDBJ databases">
        <authorList>
            <person name="Lapin J.S."/>
            <person name="Pope W.H."/>
            <person name="Hua J."/>
            <person name="Ford M.E."/>
            <person name="Conway J.F."/>
            <person name="Hatfull G.F."/>
            <person name="Hendrix R.W."/>
        </authorList>
    </citation>
    <scope>NUCLEOTIDE SEQUENCE [LARGE SCALE GENOMIC DNA]</scope>
</reference>
<comment type="similarity">
    <text evidence="3">Belongs to the glycosyl hydrolase 24 family.</text>
</comment>
<evidence type="ECO:0000313" key="5">
    <source>
        <dbReference type="Proteomes" id="UP000029889"/>
    </source>
</evidence>
<evidence type="ECO:0000256" key="2">
    <source>
        <dbReference type="ARBA" id="ARBA00022638"/>
    </source>
</evidence>
<keyword evidence="2 3" id="KW-0081">Bacteriolytic enzyme</keyword>
<dbReference type="GO" id="GO:0003796">
    <property type="term" value="F:lysozyme activity"/>
    <property type="evidence" value="ECO:0007669"/>
    <property type="project" value="UniProtKB-EC"/>
</dbReference>
<dbReference type="InterPro" id="IPR052619">
    <property type="entry name" value="Phage_lysozyme-like"/>
</dbReference>
<protein>
    <recommendedName>
        <fullName evidence="3">Lysozyme</fullName>
        <ecNumber evidence="3">3.2.1.17</ecNumber>
    </recommendedName>
</protein>
<dbReference type="EC" id="3.2.1.17" evidence="3"/>
<proteinExistence type="inferred from homology"/>
<comment type="catalytic activity">
    <reaction evidence="3">
        <text>Hydrolysis of (1-&gt;4)-beta-linkages between N-acetylmuramic acid and N-acetyl-D-glucosamine residues in a peptidoglycan and between N-acetyl-D-glucosamine residues in chitodextrins.</text>
        <dbReference type="EC" id="3.2.1.17"/>
    </reaction>
</comment>
<dbReference type="PANTHER" id="PTHR37406:SF1">
    <property type="entry name" value="T4-TYPE LYSOZYME 1-RELATED"/>
    <property type="match status" value="1"/>
</dbReference>
<dbReference type="Pfam" id="PF00959">
    <property type="entry name" value="Phage_lysozyme"/>
    <property type="match status" value="1"/>
</dbReference>
<gene>
    <name evidence="4" type="primary">586</name>
    <name evidence="4" type="ORF">PBI_121Q_586</name>
</gene>
<sequence length="162" mass="18707">MSKWEIKNTDEQFFKEIKEFEGTIAYQKKLGYFKNDKFWVYKDSLGLDTIGYGHLVLPGENFKNGLTEAQADQLLLKDAQTAYNDAKSIYEQFGMTAPVQVQRVLWLMVFQMGKTKVLKFKKAMTALGKADYKTAGKELRDSTWYKQTTSRAEKMARIVESV</sequence>
<keyword evidence="1 3" id="KW-0929">Antimicrobial</keyword>
<evidence type="ECO:0000256" key="1">
    <source>
        <dbReference type="ARBA" id="ARBA00022529"/>
    </source>
</evidence>
<dbReference type="Proteomes" id="UP000029889">
    <property type="component" value="Segment"/>
</dbReference>
<dbReference type="KEGG" id="vg:22111626"/>
<dbReference type="GO" id="GO:0031640">
    <property type="term" value="P:killing of cells of another organism"/>
    <property type="evidence" value="ECO:0007669"/>
    <property type="project" value="UniProtKB-KW"/>
</dbReference>
<dbReference type="EMBL" id="KM507819">
    <property type="protein sequence ID" value="AIT14476.1"/>
    <property type="molecule type" value="Genomic_DNA"/>
</dbReference>
<keyword evidence="5" id="KW-1185">Reference proteome</keyword>
<dbReference type="PRINTS" id="PR00684">
    <property type="entry name" value="T4LYSOZYME"/>
</dbReference>
<dbReference type="InterPro" id="IPR002196">
    <property type="entry name" value="Glyco_hydro_24"/>
</dbReference>
<dbReference type="RefSeq" id="YP_009102173.1">
    <property type="nucleotide sequence ID" value="NC_025447.1"/>
</dbReference>
<dbReference type="GeneID" id="22111626"/>
<dbReference type="GO" id="GO:0009253">
    <property type="term" value="P:peptidoglycan catabolic process"/>
    <property type="evidence" value="ECO:0007669"/>
    <property type="project" value="InterPro"/>
</dbReference>
<keyword evidence="3" id="KW-0378">Hydrolase</keyword>
<name>A0A097EYH3_9CAUD</name>
<evidence type="ECO:0000256" key="3">
    <source>
        <dbReference type="RuleBase" id="RU003788"/>
    </source>
</evidence>
<dbReference type="InterPro" id="IPR023346">
    <property type="entry name" value="Lysozyme-like_dom_sf"/>
</dbReference>